<evidence type="ECO:0000256" key="1">
    <source>
        <dbReference type="SAM" id="Phobius"/>
    </source>
</evidence>
<dbReference type="AlphaFoldDB" id="A0AAP3E6A5"/>
<evidence type="ECO:0000313" key="3">
    <source>
        <dbReference type="Proteomes" id="UP001321047"/>
    </source>
</evidence>
<dbReference type="EMBL" id="JAOPJZ010000007">
    <property type="protein sequence ID" value="MCU4752473.1"/>
    <property type="molecule type" value="Genomic_DNA"/>
</dbReference>
<feature type="transmembrane region" description="Helical" evidence="1">
    <location>
        <begin position="34"/>
        <end position="53"/>
    </location>
</feature>
<gene>
    <name evidence="2" type="ORF">OB919_10815</name>
</gene>
<organism evidence="2 3">
    <name type="scientific">Natronosalvus hydrolyticus</name>
    <dbReference type="NCBI Taxonomy" id="2979988"/>
    <lineage>
        <taxon>Archaea</taxon>
        <taxon>Methanobacteriati</taxon>
        <taxon>Methanobacteriota</taxon>
        <taxon>Stenosarchaea group</taxon>
        <taxon>Halobacteria</taxon>
        <taxon>Halobacteriales</taxon>
        <taxon>Natrialbaceae</taxon>
        <taxon>Natronosalvus</taxon>
    </lineage>
</organism>
<reference evidence="2 3" key="1">
    <citation type="submission" date="2022-09" db="EMBL/GenBank/DDBJ databases">
        <title>Enrichment on poylsaccharides allowed isolation of novel metabolic and taxonomic groups of Haloarchaea.</title>
        <authorList>
            <person name="Sorokin D.Y."/>
            <person name="Elcheninov A.G."/>
            <person name="Khizhniak T.V."/>
            <person name="Kolganova T.V."/>
            <person name="Kublanov I.V."/>
        </authorList>
    </citation>
    <scope>NUCLEOTIDE SEQUENCE [LARGE SCALE GENOMIC DNA]</scope>
    <source>
        <strain evidence="2 3">AArc-curdl1</strain>
    </source>
</reference>
<protein>
    <submittedName>
        <fullName evidence="2">Uncharacterized protein</fullName>
    </submittedName>
</protein>
<comment type="caution">
    <text evidence="2">The sequence shown here is derived from an EMBL/GenBank/DDBJ whole genome shotgun (WGS) entry which is preliminary data.</text>
</comment>
<dbReference type="Proteomes" id="UP001321047">
    <property type="component" value="Unassembled WGS sequence"/>
</dbReference>
<name>A0AAP3E6A5_9EURY</name>
<proteinExistence type="predicted"/>
<sequence length="208" mass="22019">MAGDRDIREAVLSGDTYTRAKLSTRQVFPISLPWRIRACILTLLVTAFVAPATDARRDLIGSLEGEVVAGGALEPAFALIALAGALVTFVAGVFLVGLQYWAATGELTLEEAKRLLWIEDAATLLALSPGISFVWIGVGLSALGLFAPKLVAGLYTRGVRIYMTGSGVAAVDVWYPSVIGVGLAVVLTSMWWEVRGAVAAREVLSKAK</sequence>
<evidence type="ECO:0000313" key="2">
    <source>
        <dbReference type="EMBL" id="MCU4752473.1"/>
    </source>
</evidence>
<keyword evidence="3" id="KW-1185">Reference proteome</keyword>
<accession>A0AAP3E6A5</accession>
<feature type="transmembrane region" description="Helical" evidence="1">
    <location>
        <begin position="173"/>
        <end position="192"/>
    </location>
</feature>
<feature type="transmembrane region" description="Helical" evidence="1">
    <location>
        <begin position="76"/>
        <end position="103"/>
    </location>
</feature>
<dbReference type="RefSeq" id="WP_342808808.1">
    <property type="nucleotide sequence ID" value="NZ_JAOPJZ010000007.1"/>
</dbReference>
<keyword evidence="1" id="KW-0472">Membrane</keyword>
<keyword evidence="1" id="KW-0812">Transmembrane</keyword>
<feature type="transmembrane region" description="Helical" evidence="1">
    <location>
        <begin position="124"/>
        <end position="147"/>
    </location>
</feature>
<keyword evidence="1" id="KW-1133">Transmembrane helix</keyword>